<dbReference type="eggNOG" id="COG5456">
    <property type="taxonomic scope" value="Bacteria"/>
</dbReference>
<dbReference type="EMBL" id="CP003345">
    <property type="protein sequence ID" value="AFM03105.1"/>
    <property type="molecule type" value="Genomic_DNA"/>
</dbReference>
<keyword evidence="1" id="KW-0812">Transmembrane</keyword>
<proteinExistence type="predicted"/>
<dbReference type="STRING" id="880071.Fleli_0641"/>
<reference evidence="3" key="1">
    <citation type="submission" date="2012-06" db="EMBL/GenBank/DDBJ databases">
        <title>The complete genome of Flexibacter litoralis DSM 6794.</title>
        <authorList>
            <person name="Lucas S."/>
            <person name="Copeland A."/>
            <person name="Lapidus A."/>
            <person name="Glavina del Rio T."/>
            <person name="Dalin E."/>
            <person name="Tice H."/>
            <person name="Bruce D."/>
            <person name="Goodwin L."/>
            <person name="Pitluck S."/>
            <person name="Peters L."/>
            <person name="Ovchinnikova G."/>
            <person name="Lu M."/>
            <person name="Kyrpides N."/>
            <person name="Mavromatis K."/>
            <person name="Ivanova N."/>
            <person name="Brettin T."/>
            <person name="Detter J.C."/>
            <person name="Han C."/>
            <person name="Larimer F."/>
            <person name="Land M."/>
            <person name="Hauser L."/>
            <person name="Markowitz V."/>
            <person name="Cheng J.-F."/>
            <person name="Hugenholtz P."/>
            <person name="Woyke T."/>
            <person name="Wu D."/>
            <person name="Spring S."/>
            <person name="Lang E."/>
            <person name="Kopitz M."/>
            <person name="Brambilla E."/>
            <person name="Klenk H.-P."/>
            <person name="Eisen J.A."/>
        </authorList>
    </citation>
    <scope>NUCLEOTIDE SEQUENCE [LARGE SCALE GENOMIC DNA]</scope>
    <source>
        <strain evidence="3">ATCC 23117 / DSM 6794 / NBRC 15988 / NCIMB 1366 / Sio-4</strain>
    </source>
</reference>
<dbReference type="Proteomes" id="UP000006054">
    <property type="component" value="Chromosome"/>
</dbReference>
<keyword evidence="3" id="KW-1185">Reference proteome</keyword>
<feature type="transmembrane region" description="Helical" evidence="1">
    <location>
        <begin position="12"/>
        <end position="33"/>
    </location>
</feature>
<dbReference type="RefSeq" id="WP_014796564.1">
    <property type="nucleotide sequence ID" value="NC_018018.1"/>
</dbReference>
<gene>
    <name evidence="2" type="ordered locus">Fleli_0641</name>
</gene>
<keyword evidence="1" id="KW-0472">Membrane</keyword>
<evidence type="ECO:0000313" key="2">
    <source>
        <dbReference type="EMBL" id="AFM03105.1"/>
    </source>
</evidence>
<keyword evidence="1" id="KW-1133">Transmembrane helix</keyword>
<evidence type="ECO:0008006" key="4">
    <source>
        <dbReference type="Google" id="ProtNLM"/>
    </source>
</evidence>
<dbReference type="KEGG" id="fli:Fleli_0641"/>
<dbReference type="AlphaFoldDB" id="I4AGM0"/>
<dbReference type="InterPro" id="IPR008620">
    <property type="entry name" value="FixH"/>
</dbReference>
<evidence type="ECO:0000313" key="3">
    <source>
        <dbReference type="Proteomes" id="UP000006054"/>
    </source>
</evidence>
<dbReference type="Pfam" id="PF05751">
    <property type="entry name" value="FixH"/>
    <property type="match status" value="1"/>
</dbReference>
<accession>I4AGM0</accession>
<dbReference type="HOGENOM" id="CLU_142165_0_0_10"/>
<evidence type="ECO:0000256" key="1">
    <source>
        <dbReference type="SAM" id="Phobius"/>
    </source>
</evidence>
<organism evidence="2 3">
    <name type="scientific">Bernardetia litoralis (strain ATCC 23117 / DSM 6794 / NBRC 15988 / NCIMB 1366 / Fx l1 / Sio-4)</name>
    <name type="common">Flexibacter litoralis</name>
    <dbReference type="NCBI Taxonomy" id="880071"/>
    <lineage>
        <taxon>Bacteria</taxon>
        <taxon>Pseudomonadati</taxon>
        <taxon>Bacteroidota</taxon>
        <taxon>Cytophagia</taxon>
        <taxon>Cytophagales</taxon>
        <taxon>Bernardetiaceae</taxon>
        <taxon>Bernardetia</taxon>
    </lineage>
</organism>
<name>I4AGM0_BERLS</name>
<dbReference type="OrthoDB" id="1493774at2"/>
<protein>
    <recommendedName>
        <fullName evidence="4">FixH protein</fullName>
    </recommendedName>
</protein>
<sequence precursor="true">MNIITLLWAKFNWGTGIFLFYSAFVIFMLSLVFMSMQQDIQLVTENYYAKGVDFQTQINEQSNVAALKEKPTIKQLENGNVEITFPDSDSKIEGEIAFFRPSDKDLDFTIPIQLQENKNQLIKQKIEQGLWKVKLSWTEKDKKFFQETVLVASN</sequence>